<sequence length="146" mass="16449">MKNLPYMCKDTPSEENSKTYYPKHLTENVCCTTNIDKLSTSGKSRAASSNLQENIAYSSKSEAFVSVRGLHPSRFPKSNQQSTSTRSLWKLPSSEEILVDIIPPGGRESSKPVDRDVSPNSPILRHDHFQSELWKDGKEKIQQQIP</sequence>
<evidence type="ECO:0000313" key="3">
    <source>
        <dbReference type="Proteomes" id="UP001381693"/>
    </source>
</evidence>
<keyword evidence="3" id="KW-1185">Reference proteome</keyword>
<proteinExistence type="predicted"/>
<comment type="caution">
    <text evidence="2">The sequence shown here is derived from an EMBL/GenBank/DDBJ whole genome shotgun (WGS) entry which is preliminary data.</text>
</comment>
<dbReference type="AlphaFoldDB" id="A0AAN8WN50"/>
<evidence type="ECO:0000256" key="1">
    <source>
        <dbReference type="SAM" id="MobiDB-lite"/>
    </source>
</evidence>
<protein>
    <submittedName>
        <fullName evidence="2">Uncharacterized protein</fullName>
    </submittedName>
</protein>
<accession>A0AAN8WN50</accession>
<feature type="compositionally biased region" description="Basic and acidic residues" evidence="1">
    <location>
        <begin position="108"/>
        <end position="117"/>
    </location>
</feature>
<feature type="compositionally biased region" description="Basic and acidic residues" evidence="1">
    <location>
        <begin position="124"/>
        <end position="146"/>
    </location>
</feature>
<organism evidence="2 3">
    <name type="scientific">Halocaridina rubra</name>
    <name type="common">Hawaiian red shrimp</name>
    <dbReference type="NCBI Taxonomy" id="373956"/>
    <lineage>
        <taxon>Eukaryota</taxon>
        <taxon>Metazoa</taxon>
        <taxon>Ecdysozoa</taxon>
        <taxon>Arthropoda</taxon>
        <taxon>Crustacea</taxon>
        <taxon>Multicrustacea</taxon>
        <taxon>Malacostraca</taxon>
        <taxon>Eumalacostraca</taxon>
        <taxon>Eucarida</taxon>
        <taxon>Decapoda</taxon>
        <taxon>Pleocyemata</taxon>
        <taxon>Caridea</taxon>
        <taxon>Atyoidea</taxon>
        <taxon>Atyidae</taxon>
        <taxon>Halocaridina</taxon>
    </lineage>
</organism>
<dbReference type="EMBL" id="JAXCGZ010022802">
    <property type="protein sequence ID" value="KAK7023622.1"/>
    <property type="molecule type" value="Genomic_DNA"/>
</dbReference>
<feature type="region of interest" description="Disordered" evidence="1">
    <location>
        <begin position="102"/>
        <end position="146"/>
    </location>
</feature>
<evidence type="ECO:0000313" key="2">
    <source>
        <dbReference type="EMBL" id="KAK7023622.1"/>
    </source>
</evidence>
<gene>
    <name evidence="2" type="ORF">SK128_006144</name>
</gene>
<name>A0AAN8WN50_HALRR</name>
<dbReference type="Proteomes" id="UP001381693">
    <property type="component" value="Unassembled WGS sequence"/>
</dbReference>
<reference evidence="2 3" key="1">
    <citation type="submission" date="2023-11" db="EMBL/GenBank/DDBJ databases">
        <title>Halocaridina rubra genome assembly.</title>
        <authorList>
            <person name="Smith C."/>
        </authorList>
    </citation>
    <scope>NUCLEOTIDE SEQUENCE [LARGE SCALE GENOMIC DNA]</scope>
    <source>
        <strain evidence="2">EP-1</strain>
        <tissue evidence="2">Whole</tissue>
    </source>
</reference>